<reference evidence="2 3" key="2">
    <citation type="journal article" date="2013" name="Plant Cell Physiol.">
        <title>Rice Annotation Project Database (RAP-DB): an integrative and interactive database for rice genomics.</title>
        <authorList>
            <person name="Sakai H."/>
            <person name="Lee S.S."/>
            <person name="Tanaka T."/>
            <person name="Numa H."/>
            <person name="Kim J."/>
            <person name="Kawahara Y."/>
            <person name="Wakimoto H."/>
            <person name="Yang C.C."/>
            <person name="Iwamoto M."/>
            <person name="Abe T."/>
            <person name="Yamada Y."/>
            <person name="Muto A."/>
            <person name="Inokuchi H."/>
            <person name="Ikemura T."/>
            <person name="Matsumoto T."/>
            <person name="Sasaki T."/>
            <person name="Itoh T."/>
        </authorList>
    </citation>
    <scope>NUCLEOTIDE SEQUENCE [LARGE SCALE GENOMIC DNA]</scope>
    <source>
        <strain evidence="3">cv. Nipponbare</strain>
    </source>
</reference>
<evidence type="ECO:0000313" key="3">
    <source>
        <dbReference type="Proteomes" id="UP000059680"/>
    </source>
</evidence>
<reference evidence="2 3" key="3">
    <citation type="journal article" date="2013" name="Rice">
        <title>Improvement of the Oryza sativa Nipponbare reference genome using next generation sequence and optical map data.</title>
        <authorList>
            <person name="Kawahara Y."/>
            <person name="de la Bastide M."/>
            <person name="Hamilton J.P."/>
            <person name="Kanamori H."/>
            <person name="McCombie W.R."/>
            <person name="Ouyang S."/>
            <person name="Schwartz D.C."/>
            <person name="Tanaka T."/>
            <person name="Wu J."/>
            <person name="Zhou S."/>
            <person name="Childs K.L."/>
            <person name="Davidson R.M."/>
            <person name="Lin H."/>
            <person name="Quesada-Ocampo L."/>
            <person name="Vaillancourt B."/>
            <person name="Sakai H."/>
            <person name="Lee S.S."/>
            <person name="Kim J."/>
            <person name="Numa H."/>
            <person name="Itoh T."/>
            <person name="Buell C.R."/>
            <person name="Matsumoto T."/>
        </authorList>
    </citation>
    <scope>NUCLEOTIDE SEQUENCE [LARGE SCALE GENOMIC DNA]</scope>
    <source>
        <strain evidence="3">cv. Nipponbare</strain>
    </source>
</reference>
<gene>
    <name evidence="2" type="ordered locus">Os01g0594650</name>
    <name evidence="2" type="ORF">OSNPB_010594650</name>
</gene>
<dbReference type="PANTHER" id="PTHR34544">
    <property type="entry name" value="OSJNBA0006B20.18 PROTEIN"/>
    <property type="match status" value="1"/>
</dbReference>
<accession>A0A0P0V4S8</accession>
<protein>
    <submittedName>
        <fullName evidence="2">Os01g0594650 protein</fullName>
    </submittedName>
</protein>
<evidence type="ECO:0000313" key="2">
    <source>
        <dbReference type="EMBL" id="BAS72974.1"/>
    </source>
</evidence>
<dbReference type="InParanoid" id="A0A0P0V4S8"/>
<dbReference type="Proteomes" id="UP000059680">
    <property type="component" value="Chromosome 1"/>
</dbReference>
<reference evidence="3" key="1">
    <citation type="journal article" date="2005" name="Nature">
        <title>The map-based sequence of the rice genome.</title>
        <authorList>
            <consortium name="International rice genome sequencing project (IRGSP)"/>
            <person name="Matsumoto T."/>
            <person name="Wu J."/>
            <person name="Kanamori H."/>
            <person name="Katayose Y."/>
            <person name="Fujisawa M."/>
            <person name="Namiki N."/>
            <person name="Mizuno H."/>
            <person name="Yamamoto K."/>
            <person name="Antonio B.A."/>
            <person name="Baba T."/>
            <person name="Sakata K."/>
            <person name="Nagamura Y."/>
            <person name="Aoki H."/>
            <person name="Arikawa K."/>
            <person name="Arita K."/>
            <person name="Bito T."/>
            <person name="Chiden Y."/>
            <person name="Fujitsuka N."/>
            <person name="Fukunaka R."/>
            <person name="Hamada M."/>
            <person name="Harada C."/>
            <person name="Hayashi A."/>
            <person name="Hijishita S."/>
            <person name="Honda M."/>
            <person name="Hosokawa S."/>
            <person name="Ichikawa Y."/>
            <person name="Idonuma A."/>
            <person name="Iijima M."/>
            <person name="Ikeda M."/>
            <person name="Ikeno M."/>
            <person name="Ito K."/>
            <person name="Ito S."/>
            <person name="Ito T."/>
            <person name="Ito Y."/>
            <person name="Ito Y."/>
            <person name="Iwabuchi A."/>
            <person name="Kamiya K."/>
            <person name="Karasawa W."/>
            <person name="Kurita K."/>
            <person name="Katagiri S."/>
            <person name="Kikuta A."/>
            <person name="Kobayashi H."/>
            <person name="Kobayashi N."/>
            <person name="Machita K."/>
            <person name="Maehara T."/>
            <person name="Masukawa M."/>
            <person name="Mizubayashi T."/>
            <person name="Mukai Y."/>
            <person name="Nagasaki H."/>
            <person name="Nagata Y."/>
            <person name="Naito S."/>
            <person name="Nakashima M."/>
            <person name="Nakama Y."/>
            <person name="Nakamichi Y."/>
            <person name="Nakamura M."/>
            <person name="Meguro A."/>
            <person name="Negishi M."/>
            <person name="Ohta I."/>
            <person name="Ohta T."/>
            <person name="Okamoto M."/>
            <person name="Ono N."/>
            <person name="Saji S."/>
            <person name="Sakaguchi M."/>
            <person name="Sakai K."/>
            <person name="Shibata M."/>
            <person name="Shimokawa T."/>
            <person name="Song J."/>
            <person name="Takazaki Y."/>
            <person name="Terasawa K."/>
            <person name="Tsugane M."/>
            <person name="Tsuji K."/>
            <person name="Ueda S."/>
            <person name="Waki K."/>
            <person name="Yamagata H."/>
            <person name="Yamamoto M."/>
            <person name="Yamamoto S."/>
            <person name="Yamane H."/>
            <person name="Yoshiki S."/>
            <person name="Yoshihara R."/>
            <person name="Yukawa K."/>
            <person name="Zhong H."/>
            <person name="Yano M."/>
            <person name="Yuan Q."/>
            <person name="Ouyang S."/>
            <person name="Liu J."/>
            <person name="Jones K.M."/>
            <person name="Gansberger K."/>
            <person name="Moffat K."/>
            <person name="Hill J."/>
            <person name="Bera J."/>
            <person name="Fadrosh D."/>
            <person name="Jin S."/>
            <person name="Johri S."/>
            <person name="Kim M."/>
            <person name="Overton L."/>
            <person name="Reardon M."/>
            <person name="Tsitrin T."/>
            <person name="Vuong H."/>
            <person name="Weaver B."/>
            <person name="Ciecko A."/>
            <person name="Tallon L."/>
            <person name="Jackson J."/>
            <person name="Pai G."/>
            <person name="Aken S.V."/>
            <person name="Utterback T."/>
            <person name="Reidmuller S."/>
            <person name="Feldblyum T."/>
            <person name="Hsiao J."/>
            <person name="Zismann V."/>
            <person name="Iobst S."/>
            <person name="de Vazeille A.R."/>
            <person name="Buell C.R."/>
            <person name="Ying K."/>
            <person name="Li Y."/>
            <person name="Lu T."/>
            <person name="Huang Y."/>
            <person name="Zhao Q."/>
            <person name="Feng Q."/>
            <person name="Zhang L."/>
            <person name="Zhu J."/>
            <person name="Weng Q."/>
            <person name="Mu J."/>
            <person name="Lu Y."/>
            <person name="Fan D."/>
            <person name="Liu Y."/>
            <person name="Guan J."/>
            <person name="Zhang Y."/>
            <person name="Yu S."/>
            <person name="Liu X."/>
            <person name="Zhang Y."/>
            <person name="Hong G."/>
            <person name="Han B."/>
            <person name="Choisne N."/>
            <person name="Demange N."/>
            <person name="Orjeda G."/>
            <person name="Samain S."/>
            <person name="Cattolico L."/>
            <person name="Pelletier E."/>
            <person name="Couloux A."/>
            <person name="Segurens B."/>
            <person name="Wincker P."/>
            <person name="D'Hont A."/>
            <person name="Scarpelli C."/>
            <person name="Weissenbach J."/>
            <person name="Salanoubat M."/>
            <person name="Quetier F."/>
            <person name="Yu Y."/>
            <person name="Kim H.R."/>
            <person name="Rambo T."/>
            <person name="Currie J."/>
            <person name="Collura K."/>
            <person name="Luo M."/>
            <person name="Yang T."/>
            <person name="Ammiraju J.S.S."/>
            <person name="Engler F."/>
            <person name="Soderlund C."/>
            <person name="Wing R.A."/>
            <person name="Palmer L.E."/>
            <person name="de la Bastide M."/>
            <person name="Spiegel L."/>
            <person name="Nascimento L."/>
            <person name="Zutavern T."/>
            <person name="O'Shaughnessy A."/>
            <person name="Dike S."/>
            <person name="Dedhia N."/>
            <person name="Preston R."/>
            <person name="Balija V."/>
            <person name="McCombie W.R."/>
            <person name="Chow T."/>
            <person name="Chen H."/>
            <person name="Chung M."/>
            <person name="Chen C."/>
            <person name="Shaw J."/>
            <person name="Wu H."/>
            <person name="Hsiao K."/>
            <person name="Chao Y."/>
            <person name="Chu M."/>
            <person name="Cheng C."/>
            <person name="Hour A."/>
            <person name="Lee P."/>
            <person name="Lin S."/>
            <person name="Lin Y."/>
            <person name="Liou J."/>
            <person name="Liu S."/>
            <person name="Hsing Y."/>
            <person name="Raghuvanshi S."/>
            <person name="Mohanty A."/>
            <person name="Bharti A.K."/>
            <person name="Gaur A."/>
            <person name="Gupta V."/>
            <person name="Kumar D."/>
            <person name="Ravi V."/>
            <person name="Vij S."/>
            <person name="Kapur A."/>
            <person name="Khurana P."/>
            <person name="Khurana P."/>
            <person name="Khurana J.P."/>
            <person name="Tyagi A.K."/>
            <person name="Gaikwad K."/>
            <person name="Singh A."/>
            <person name="Dalal V."/>
            <person name="Srivastava S."/>
            <person name="Dixit A."/>
            <person name="Pal A.K."/>
            <person name="Ghazi I.A."/>
            <person name="Yadav M."/>
            <person name="Pandit A."/>
            <person name="Bhargava A."/>
            <person name="Sureshbabu K."/>
            <person name="Batra K."/>
            <person name="Sharma T.R."/>
            <person name="Mohapatra T."/>
            <person name="Singh N.K."/>
            <person name="Messing J."/>
            <person name="Nelson A.B."/>
            <person name="Fuks G."/>
            <person name="Kavchok S."/>
            <person name="Keizer G."/>
            <person name="Linton E."/>
            <person name="Llaca V."/>
            <person name="Song R."/>
            <person name="Tanyolac B."/>
            <person name="Young S."/>
            <person name="Ho-Il K."/>
            <person name="Hahn J.H."/>
            <person name="Sangsakoo G."/>
            <person name="Vanavichit A."/>
            <person name="de Mattos Luiz.A.T."/>
            <person name="Zimmer P.D."/>
            <person name="Malone G."/>
            <person name="Dellagostin O."/>
            <person name="de Oliveira A.C."/>
            <person name="Bevan M."/>
            <person name="Bancroft I."/>
            <person name="Minx P."/>
            <person name="Cordum H."/>
            <person name="Wilson R."/>
            <person name="Cheng Z."/>
            <person name="Jin W."/>
            <person name="Jiang J."/>
            <person name="Leong S.A."/>
            <person name="Iwama H."/>
            <person name="Gojobori T."/>
            <person name="Itoh T."/>
            <person name="Niimura Y."/>
            <person name="Fujii Y."/>
            <person name="Habara T."/>
            <person name="Sakai H."/>
            <person name="Sato Y."/>
            <person name="Wilson G."/>
            <person name="Kumar K."/>
            <person name="McCouch S."/>
            <person name="Juretic N."/>
            <person name="Hoen D."/>
            <person name="Wright S."/>
            <person name="Bruskiewich R."/>
            <person name="Bureau T."/>
            <person name="Miyao A."/>
            <person name="Hirochika H."/>
            <person name="Nishikawa T."/>
            <person name="Kadowaki K."/>
            <person name="Sugiura M."/>
            <person name="Burr B."/>
            <person name="Sasaki T."/>
        </authorList>
    </citation>
    <scope>NUCLEOTIDE SEQUENCE [LARGE SCALE GENOMIC DNA]</scope>
    <source>
        <strain evidence="3">cv. Nipponbare</strain>
    </source>
</reference>
<dbReference type="OMA" id="PSCSWER"/>
<dbReference type="InterPro" id="IPR057234">
    <property type="entry name" value="DUF7912"/>
</dbReference>
<dbReference type="STRING" id="39947.A0A0P0V4S8"/>
<organism evidence="2 3">
    <name type="scientific">Oryza sativa subsp. japonica</name>
    <name type="common">Rice</name>
    <dbReference type="NCBI Taxonomy" id="39947"/>
    <lineage>
        <taxon>Eukaryota</taxon>
        <taxon>Viridiplantae</taxon>
        <taxon>Streptophyta</taxon>
        <taxon>Embryophyta</taxon>
        <taxon>Tracheophyta</taxon>
        <taxon>Spermatophyta</taxon>
        <taxon>Magnoliopsida</taxon>
        <taxon>Liliopsida</taxon>
        <taxon>Poales</taxon>
        <taxon>Poaceae</taxon>
        <taxon>BOP clade</taxon>
        <taxon>Oryzoideae</taxon>
        <taxon>Oryzeae</taxon>
        <taxon>Oryzinae</taxon>
        <taxon>Oryza</taxon>
        <taxon>Oryza sativa</taxon>
    </lineage>
</organism>
<dbReference type="AlphaFoldDB" id="A0A0P0V4S8"/>
<sequence length="107" mass="12497">MRRWRKEANRRKFLPVSSPGAERLLEVPEDLDRFKDMAIRVQYLVEGDDLVLKQILRKNGIFLLKSVDIQAEHCIRKLGRCQGEPSCSWERKVIEQETKGLEAANFV</sequence>
<feature type="domain" description="DUF7912" evidence="1">
    <location>
        <begin position="24"/>
        <end position="78"/>
    </location>
</feature>
<keyword evidence="3" id="KW-1185">Reference proteome</keyword>
<evidence type="ECO:0000259" key="1">
    <source>
        <dbReference type="Pfam" id="PF25498"/>
    </source>
</evidence>
<dbReference type="Pfam" id="PF25498">
    <property type="entry name" value="DUF7912"/>
    <property type="match status" value="1"/>
</dbReference>
<dbReference type="PANTHER" id="PTHR34544:SF3">
    <property type="entry name" value="OS07G0155200 PROTEIN"/>
    <property type="match status" value="1"/>
</dbReference>
<dbReference type="PaxDb" id="39947-A0A0P0V4S8"/>
<dbReference type="Gramene" id="Os01t0594650-00">
    <property type="protein sequence ID" value="Os01t0594650-00"/>
    <property type="gene ID" value="Os01g0594650"/>
</dbReference>
<name>A0A0P0V4S8_ORYSJ</name>
<dbReference type="FunCoup" id="A0A0P0V4S8">
    <property type="interactions" value="18"/>
</dbReference>
<dbReference type="EMBL" id="AP014957">
    <property type="protein sequence ID" value="BAS72974.1"/>
    <property type="molecule type" value="Genomic_DNA"/>
</dbReference>
<proteinExistence type="predicted"/>